<dbReference type="PANTHER" id="PTHR31898:SF1">
    <property type="entry name" value="TLC DOMAIN-CONTAINING PROTEIN 5"/>
    <property type="match status" value="1"/>
</dbReference>
<comment type="subcellular location">
    <subcellularLocation>
        <location evidence="1">Membrane</location>
        <topology evidence="1">Multi-pass membrane protein</topology>
    </subcellularLocation>
</comment>
<dbReference type="HOGENOM" id="CLU_083447_0_0_1"/>
<evidence type="ECO:0000256" key="4">
    <source>
        <dbReference type="ARBA" id="ARBA00023136"/>
    </source>
</evidence>
<feature type="transmembrane region" description="Helical" evidence="6">
    <location>
        <begin position="97"/>
        <end position="116"/>
    </location>
</feature>
<dbReference type="OMA" id="CEMASPK"/>
<feature type="domain" description="TLC" evidence="7">
    <location>
        <begin position="51"/>
        <end position="226"/>
    </location>
</feature>
<dbReference type="KEGG" id="xtr:100489109"/>
<keyword evidence="4 5" id="KW-0472">Membrane</keyword>
<dbReference type="SMART" id="SM00724">
    <property type="entry name" value="TLC"/>
    <property type="match status" value="1"/>
</dbReference>
<dbReference type="PROSITE" id="PS50922">
    <property type="entry name" value="TLC"/>
    <property type="match status" value="1"/>
</dbReference>
<reference evidence="8" key="2">
    <citation type="submission" date="2011-06" db="UniProtKB">
        <authorList>
            <consortium name="Ensembl"/>
        </authorList>
    </citation>
    <scope>IDENTIFICATION</scope>
</reference>
<sequence length="265" mass="30449">MSLIAAEEQLEDKKQTLSYISTMSLHQFVLVACSLTAWIILYIFLCQLNKNKTYEWNCRLVTLIHGALIISLSAYVGFIDGPWPFTHPGSPNTSLQVHVLCLTLGYFFFDLCWCVYFQTEKVLMLIHHILSILGIIMALILGESATEVNAVLFGSEITNPLLQVRWFLRETARYETFLGDTVDFLFVALFTTVRIGVGAWLLYCELASPKPYWFVKMGGVAMYAISWCFMISIWRFAWRRSLKKYQMWKDSANSLTHINGHPKSL</sequence>
<evidence type="ECO:0000256" key="1">
    <source>
        <dbReference type="ARBA" id="ARBA00004141"/>
    </source>
</evidence>
<feature type="transmembrane region" description="Helical" evidence="6">
    <location>
        <begin position="57"/>
        <end position="77"/>
    </location>
</feature>
<dbReference type="GO" id="GO:0016020">
    <property type="term" value="C:membrane"/>
    <property type="evidence" value="ECO:0007669"/>
    <property type="project" value="UniProtKB-SubCell"/>
</dbReference>
<dbReference type="eggNOG" id="KOG4474">
    <property type="taxonomic scope" value="Eukaryota"/>
</dbReference>
<dbReference type="RefSeq" id="XP_002935059.2">
    <property type="nucleotide sequence ID" value="XM_002935013.5"/>
</dbReference>
<feature type="transmembrane region" description="Helical" evidence="6">
    <location>
        <begin position="213"/>
        <end position="237"/>
    </location>
</feature>
<keyword evidence="2 5" id="KW-0812">Transmembrane</keyword>
<dbReference type="AlphaFoldDB" id="F7D8K5"/>
<proteinExistence type="predicted"/>
<dbReference type="CTD" id="219902"/>
<evidence type="ECO:0000256" key="2">
    <source>
        <dbReference type="ARBA" id="ARBA00022692"/>
    </source>
</evidence>
<dbReference type="PANTHER" id="PTHR31898">
    <property type="entry name" value="TRANSMEMBRANE PROTEIN 136"/>
    <property type="match status" value="1"/>
</dbReference>
<dbReference type="Ensembl" id="ENSXETT00000037150">
    <property type="protein sequence ID" value="ENSXETP00000037150"/>
    <property type="gene ID" value="ENSXETG00000017046"/>
</dbReference>
<gene>
    <name evidence="8 10 11" type="primary">tlcd5</name>
</gene>
<dbReference type="GeneTree" id="ENSGT00390000008162"/>
<dbReference type="Proteomes" id="UP000008143">
    <property type="component" value="Chromosome 7"/>
</dbReference>
<dbReference type="AGR" id="Xenbase:XB-GENE-966251"/>
<protein>
    <submittedName>
        <fullName evidence="8">TLC domain-containing 5</fullName>
    </submittedName>
    <submittedName>
        <fullName evidence="10">TLC domain-containing protein 5</fullName>
    </submittedName>
</protein>
<dbReference type="OrthoDB" id="506011at2759"/>
<name>F7D8K5_XENTR</name>
<feature type="transmembrane region" description="Helical" evidence="6">
    <location>
        <begin position="180"/>
        <end position="201"/>
    </location>
</feature>
<evidence type="ECO:0000259" key="7">
    <source>
        <dbReference type="PROSITE" id="PS50922"/>
    </source>
</evidence>
<dbReference type="InterPro" id="IPR042512">
    <property type="entry name" value="TLCD5"/>
</dbReference>
<evidence type="ECO:0000313" key="10">
    <source>
        <dbReference type="RefSeq" id="XP_002935059.2"/>
    </source>
</evidence>
<dbReference type="Bgee" id="ENSXETG00000017046">
    <property type="expression patterns" value="Expressed in egg cell and 5 other cell types or tissues"/>
</dbReference>
<feature type="transmembrane region" description="Helical" evidence="6">
    <location>
        <begin position="25"/>
        <end position="45"/>
    </location>
</feature>
<feature type="transmembrane region" description="Helical" evidence="6">
    <location>
        <begin position="123"/>
        <end position="142"/>
    </location>
</feature>
<reference evidence="8" key="1">
    <citation type="journal article" date="2010" name="Science">
        <title>The genome of the Western clawed frog Xenopus tropicalis.</title>
        <authorList>
            <person name="Hellsten U."/>
            <person name="Harland R.M."/>
            <person name="Gilchrist M.J."/>
            <person name="Hendrix D."/>
            <person name="Jurka J."/>
            <person name="Kapitonov V."/>
            <person name="Ovcharenko I."/>
            <person name="Putnam N.H."/>
            <person name="Shu S."/>
            <person name="Taher L."/>
            <person name="Blitz I.L."/>
            <person name="Blumberg B."/>
            <person name="Dichmann D.S."/>
            <person name="Dubchak I."/>
            <person name="Amaya E."/>
            <person name="Detter J.C."/>
            <person name="Fletcher R."/>
            <person name="Gerhard D.S."/>
            <person name="Goodstein D."/>
            <person name="Graves T."/>
            <person name="Grigoriev I.V."/>
            <person name="Grimwood J."/>
            <person name="Kawashima T."/>
            <person name="Lindquist E."/>
            <person name="Lucas S.M."/>
            <person name="Mead P.E."/>
            <person name="Mitros T."/>
            <person name="Ogino H."/>
            <person name="Ohta Y."/>
            <person name="Poliakov A.V."/>
            <person name="Pollet N."/>
            <person name="Robert J."/>
            <person name="Salamov A."/>
            <person name="Sater A.K."/>
            <person name="Schmutz J."/>
            <person name="Terry A."/>
            <person name="Vize P.D."/>
            <person name="Warren W.C."/>
            <person name="Wells D."/>
            <person name="Wills A."/>
            <person name="Wilson R.K."/>
            <person name="Zimmerman L.B."/>
            <person name="Zorn A.M."/>
            <person name="Grainger R."/>
            <person name="Grammer T."/>
            <person name="Khokha M.K."/>
            <person name="Richardson P.M."/>
            <person name="Rokhsar D.S."/>
        </authorList>
    </citation>
    <scope>NUCLEOTIDE SEQUENCE [LARGE SCALE GENOMIC DNA]</scope>
    <source>
        <strain evidence="8">Nigerian</strain>
    </source>
</reference>
<dbReference type="GeneID" id="100489109"/>
<evidence type="ECO:0000313" key="11">
    <source>
        <dbReference type="Xenbase" id="XB-GENE-966251"/>
    </source>
</evidence>
<evidence type="ECO:0000256" key="6">
    <source>
        <dbReference type="SAM" id="Phobius"/>
    </source>
</evidence>
<reference evidence="10" key="3">
    <citation type="submission" date="2025-04" db="UniProtKB">
        <authorList>
            <consortium name="RefSeq"/>
        </authorList>
    </citation>
    <scope>IDENTIFICATION</scope>
    <source>
        <strain evidence="10">Nigerian</strain>
        <tissue evidence="10">Liver and blood</tissue>
    </source>
</reference>
<evidence type="ECO:0000313" key="9">
    <source>
        <dbReference type="Proteomes" id="UP000008143"/>
    </source>
</evidence>
<keyword evidence="3 6" id="KW-1133">Transmembrane helix</keyword>
<evidence type="ECO:0000313" key="8">
    <source>
        <dbReference type="Ensembl" id="ENSXETP00000037150"/>
    </source>
</evidence>
<evidence type="ECO:0000256" key="5">
    <source>
        <dbReference type="PROSITE-ProRule" id="PRU00205"/>
    </source>
</evidence>
<evidence type="ECO:0000256" key="3">
    <source>
        <dbReference type="ARBA" id="ARBA00022989"/>
    </source>
</evidence>
<dbReference type="Xenbase" id="XB-GENE-966251">
    <property type="gene designation" value="tlcd5"/>
</dbReference>
<keyword evidence="9" id="KW-1185">Reference proteome</keyword>
<organism evidence="8">
    <name type="scientific">Xenopus tropicalis</name>
    <name type="common">Western clawed frog</name>
    <name type="synonym">Silurana tropicalis</name>
    <dbReference type="NCBI Taxonomy" id="8364"/>
    <lineage>
        <taxon>Eukaryota</taxon>
        <taxon>Metazoa</taxon>
        <taxon>Chordata</taxon>
        <taxon>Craniata</taxon>
        <taxon>Vertebrata</taxon>
        <taxon>Euteleostomi</taxon>
        <taxon>Amphibia</taxon>
        <taxon>Batrachia</taxon>
        <taxon>Anura</taxon>
        <taxon>Pipoidea</taxon>
        <taxon>Pipidae</taxon>
        <taxon>Xenopodinae</taxon>
        <taxon>Xenopus</taxon>
        <taxon>Silurana</taxon>
    </lineage>
</organism>
<accession>F7D8K5</accession>
<dbReference type="InterPro" id="IPR006634">
    <property type="entry name" value="TLC-dom"/>
</dbReference>